<evidence type="ECO:0000313" key="10">
    <source>
        <dbReference type="Proteomes" id="UP001058184"/>
    </source>
</evidence>
<dbReference type="PANTHER" id="PTHR30026">
    <property type="entry name" value="OUTER MEMBRANE PROTEIN TOLC"/>
    <property type="match status" value="1"/>
</dbReference>
<dbReference type="PANTHER" id="PTHR30026:SF22">
    <property type="entry name" value="OUTER MEMBRANE EFFLUX PROTEIN"/>
    <property type="match status" value="1"/>
</dbReference>
<evidence type="ECO:0000256" key="1">
    <source>
        <dbReference type="ARBA" id="ARBA00004442"/>
    </source>
</evidence>
<feature type="chain" id="PRO_5045583109" evidence="8">
    <location>
        <begin position="21"/>
        <end position="430"/>
    </location>
</feature>
<dbReference type="Pfam" id="PF02321">
    <property type="entry name" value="OEP"/>
    <property type="match status" value="1"/>
</dbReference>
<name>A0ABY5WTS4_LEICA</name>
<comment type="similarity">
    <text evidence="2">Belongs to the outer membrane factor (OMF) (TC 1.B.17) family.</text>
</comment>
<dbReference type="SUPFAM" id="SSF56954">
    <property type="entry name" value="Outer membrane efflux proteins (OEP)"/>
    <property type="match status" value="1"/>
</dbReference>
<gene>
    <name evidence="9" type="ORF">K3722_14145</name>
</gene>
<evidence type="ECO:0000256" key="5">
    <source>
        <dbReference type="ARBA" id="ARBA00022692"/>
    </source>
</evidence>
<evidence type="ECO:0000313" key="9">
    <source>
        <dbReference type="EMBL" id="UWQ57645.1"/>
    </source>
</evidence>
<dbReference type="InterPro" id="IPR003423">
    <property type="entry name" value="OMP_efflux"/>
</dbReference>
<accession>A0ABY5WTS4</accession>
<comment type="subcellular location">
    <subcellularLocation>
        <location evidence="1">Cell outer membrane</location>
    </subcellularLocation>
</comment>
<keyword evidence="4" id="KW-1134">Transmembrane beta strand</keyword>
<keyword evidence="5" id="KW-0812">Transmembrane</keyword>
<proteinExistence type="inferred from homology"/>
<dbReference type="PROSITE" id="PS51257">
    <property type="entry name" value="PROKAR_LIPOPROTEIN"/>
    <property type="match status" value="1"/>
</dbReference>
<keyword evidence="10" id="KW-1185">Reference proteome</keyword>
<reference evidence="9" key="1">
    <citation type="submission" date="2021-08" db="EMBL/GenBank/DDBJ databases">
        <authorList>
            <person name="Nwanade C."/>
            <person name="Wang M."/>
            <person name="Masoudi A."/>
            <person name="Yu Z."/>
            <person name="Liu J."/>
        </authorList>
    </citation>
    <scope>NUCLEOTIDE SEQUENCE</scope>
    <source>
        <strain evidence="9">S141</strain>
    </source>
</reference>
<sequence>MQPGRFLCAIAVMCSLSACAQSPLSGGPEAAAGDAPRSNFAQSGEASSEVIRQLMDRRSLLAEDSAYGQVAAAAIAASSRAAEAELISAKLRAEAASKNWLPTLGPSVSLTELGDLVAGLLIEQVLFDNGRRKAERAFAAADVEVAAVNLSEDMNSRVETAVGLYAAALRGDEKAAYGNRALRRMQDFRRIVQGRVDGGVSDRADLNVVDSKISGIRTATATARDAAATARAELHAMTGQSFPQTPAHLDIRTPPEQVQFLSVLKAGAEADRTIAQAKSGRAGLLPQISAAGNVTTDGSGAGLTLGVGQPLGLGTPAAIQALEASKEAATRQVGEAEEAARRTYSRQIQQIASYRRQEAETAALVRRSRETYELFQKQFEAGQRPVMEVIQVYEELVRREQAFIDAKYEVVLIQLQLARDLGLLADGDKI</sequence>
<evidence type="ECO:0000256" key="6">
    <source>
        <dbReference type="ARBA" id="ARBA00023136"/>
    </source>
</evidence>
<protein>
    <submittedName>
        <fullName evidence="9">TolC family protein</fullName>
    </submittedName>
</protein>
<evidence type="ECO:0000256" key="8">
    <source>
        <dbReference type="SAM" id="SignalP"/>
    </source>
</evidence>
<evidence type="ECO:0000256" key="2">
    <source>
        <dbReference type="ARBA" id="ARBA00007613"/>
    </source>
</evidence>
<organism evidence="9 10">
    <name type="scientific">Leisingera caerulea</name>
    <name type="common">Phaeobacter caeruleus</name>
    <dbReference type="NCBI Taxonomy" id="506591"/>
    <lineage>
        <taxon>Bacteria</taxon>
        <taxon>Pseudomonadati</taxon>
        <taxon>Pseudomonadota</taxon>
        <taxon>Alphaproteobacteria</taxon>
        <taxon>Rhodobacterales</taxon>
        <taxon>Roseobacteraceae</taxon>
        <taxon>Leisingera</taxon>
    </lineage>
</organism>
<keyword evidence="6" id="KW-0472">Membrane</keyword>
<dbReference type="RefSeq" id="WP_260001220.1">
    <property type="nucleotide sequence ID" value="NZ_CP081078.1"/>
</dbReference>
<keyword evidence="7" id="KW-0998">Cell outer membrane</keyword>
<keyword evidence="8" id="KW-0732">Signal</keyword>
<dbReference type="InterPro" id="IPR051906">
    <property type="entry name" value="TolC-like"/>
</dbReference>
<dbReference type="Gene3D" id="1.20.1600.10">
    <property type="entry name" value="Outer membrane efflux proteins (OEP)"/>
    <property type="match status" value="1"/>
</dbReference>
<dbReference type="EMBL" id="CP081078">
    <property type="protein sequence ID" value="UWQ57645.1"/>
    <property type="molecule type" value="Genomic_DNA"/>
</dbReference>
<evidence type="ECO:0000256" key="7">
    <source>
        <dbReference type="ARBA" id="ARBA00023237"/>
    </source>
</evidence>
<evidence type="ECO:0000256" key="3">
    <source>
        <dbReference type="ARBA" id="ARBA00022448"/>
    </source>
</evidence>
<feature type="signal peptide" evidence="8">
    <location>
        <begin position="1"/>
        <end position="20"/>
    </location>
</feature>
<evidence type="ECO:0000256" key="4">
    <source>
        <dbReference type="ARBA" id="ARBA00022452"/>
    </source>
</evidence>
<keyword evidence="3" id="KW-0813">Transport</keyword>
<dbReference type="Proteomes" id="UP001058184">
    <property type="component" value="Chromosome"/>
</dbReference>